<sequence>LIGDHGLRYGAQKDEDVGKFEDYNPMLMISVPKFLRQNDQLMKNMRKNARRHTSNFDVYATLVDIAKIGKQNAYQNWDYHDFRSCEEMEVDEWYCLCYTWKDVKLDSDRVQRAGRTVIDTVNRFLESENISSICAKLEFTKVIHCRLQIMISCEHFSQHCNISSSIYFRL</sequence>
<organism evidence="1">
    <name type="scientific">Anisakis simplex</name>
    <name type="common">Herring worm</name>
    <dbReference type="NCBI Taxonomy" id="6269"/>
    <lineage>
        <taxon>Eukaryota</taxon>
        <taxon>Metazoa</taxon>
        <taxon>Ecdysozoa</taxon>
        <taxon>Nematoda</taxon>
        <taxon>Chromadorea</taxon>
        <taxon>Rhabditida</taxon>
        <taxon>Spirurina</taxon>
        <taxon>Ascaridomorpha</taxon>
        <taxon>Ascaridoidea</taxon>
        <taxon>Anisakidae</taxon>
        <taxon>Anisakis</taxon>
        <taxon>Anisakis simplex complex</taxon>
    </lineage>
</organism>
<dbReference type="GO" id="GO:0005615">
    <property type="term" value="C:extracellular space"/>
    <property type="evidence" value="ECO:0007669"/>
    <property type="project" value="TreeGrafter"/>
</dbReference>
<accession>A0A0M3J443</accession>
<dbReference type="Pfam" id="PF02995">
    <property type="entry name" value="DUF229"/>
    <property type="match status" value="1"/>
</dbReference>
<dbReference type="InterPro" id="IPR004245">
    <property type="entry name" value="DUF229"/>
</dbReference>
<dbReference type="AlphaFoldDB" id="A0A0M3J443"/>
<dbReference type="PANTHER" id="PTHR10974:SF1">
    <property type="entry name" value="FI08016P-RELATED"/>
    <property type="match status" value="1"/>
</dbReference>
<proteinExistence type="predicted"/>
<reference evidence="1" key="1">
    <citation type="submission" date="2017-02" db="UniProtKB">
        <authorList>
            <consortium name="WormBaseParasite"/>
        </authorList>
    </citation>
    <scope>IDENTIFICATION</scope>
</reference>
<protein>
    <submittedName>
        <fullName evidence="1">Sulfatase domain-containing protein</fullName>
    </submittedName>
</protein>
<dbReference type="PANTHER" id="PTHR10974">
    <property type="entry name" value="FI08016P-RELATED"/>
    <property type="match status" value="1"/>
</dbReference>
<name>A0A0M3J443_ANISI</name>
<dbReference type="WBParaSite" id="ASIM_0000231001-mRNA-1">
    <property type="protein sequence ID" value="ASIM_0000231001-mRNA-1"/>
    <property type="gene ID" value="ASIM_0000231001"/>
</dbReference>
<evidence type="ECO:0000313" key="1">
    <source>
        <dbReference type="WBParaSite" id="ASIM_0000231001-mRNA-1"/>
    </source>
</evidence>